<dbReference type="SMART" id="SM00256">
    <property type="entry name" value="FBOX"/>
    <property type="match status" value="1"/>
</dbReference>
<dbReference type="InterPro" id="IPR015943">
    <property type="entry name" value="WD40/YVTN_repeat-like_dom_sf"/>
</dbReference>
<reference evidence="4" key="1">
    <citation type="journal article" date="2023" name="G3 (Bethesda)">
        <title>A reference genome for the long-term kleptoplast-retaining sea slug Elysia crispata morphotype clarki.</title>
        <authorList>
            <person name="Eastman K.E."/>
            <person name="Pendleton A.L."/>
            <person name="Shaikh M.A."/>
            <person name="Suttiyut T."/>
            <person name="Ogas R."/>
            <person name="Tomko P."/>
            <person name="Gavelis G."/>
            <person name="Widhalm J.R."/>
            <person name="Wisecaver J.H."/>
        </authorList>
    </citation>
    <scope>NUCLEOTIDE SEQUENCE</scope>
    <source>
        <strain evidence="4">ECLA1</strain>
    </source>
</reference>
<keyword evidence="5" id="KW-1185">Reference proteome</keyword>
<dbReference type="InterPro" id="IPR036047">
    <property type="entry name" value="F-box-like_dom_sf"/>
</dbReference>
<dbReference type="InterPro" id="IPR001680">
    <property type="entry name" value="WD40_rpt"/>
</dbReference>
<feature type="region of interest" description="Disordered" evidence="2">
    <location>
        <begin position="21"/>
        <end position="59"/>
    </location>
</feature>
<dbReference type="InterPro" id="IPR036322">
    <property type="entry name" value="WD40_repeat_dom_sf"/>
</dbReference>
<dbReference type="SUPFAM" id="SSF50978">
    <property type="entry name" value="WD40 repeat-like"/>
    <property type="match status" value="1"/>
</dbReference>
<evidence type="ECO:0000313" key="4">
    <source>
        <dbReference type="EMBL" id="KAK3792420.1"/>
    </source>
</evidence>
<comment type="caution">
    <text evidence="4">The sequence shown here is derived from an EMBL/GenBank/DDBJ whole genome shotgun (WGS) entry which is preliminary data.</text>
</comment>
<dbReference type="PANTHER" id="PTHR14604">
    <property type="entry name" value="WD40 REPEAT PF20"/>
    <property type="match status" value="1"/>
</dbReference>
<keyword evidence="1" id="KW-0853">WD repeat</keyword>
<gene>
    <name evidence="4" type="ORF">RRG08_045963</name>
</gene>
<evidence type="ECO:0000256" key="1">
    <source>
        <dbReference type="PROSITE-ProRule" id="PRU00221"/>
    </source>
</evidence>
<dbReference type="AlphaFoldDB" id="A0AAE1E3Q5"/>
<dbReference type="InterPro" id="IPR001810">
    <property type="entry name" value="F-box_dom"/>
</dbReference>
<name>A0AAE1E3Q5_9GAST</name>
<accession>A0AAE1E3Q5</accession>
<dbReference type="SMART" id="SM00320">
    <property type="entry name" value="WD40"/>
    <property type="match status" value="3"/>
</dbReference>
<sequence>MSETNSNHDLEEFRQQWKKELDKKLKQREPIDKTGPGSTSKIDLDGTHTPTHKVNQFSDYSLPPVSAEHALVPLHDDNSCDGFEVNTFKPRQETTSSDAASEYFPFKILTQFLNEAPKRIGSKQTKAALKSPPATLSKKRYFQKMEEKASKKTKEEIDIKDTTSEKKGTEGKEESKKMLDLFIADLDDINEIPFFDTCVPREVAIKIFHHLDMKSLCMCSQVSHSWRSLADDELLWFQIFLQLGLSETDSNIHVSHGSDWKGRVRCLVEQRQLLDANWKARTGKPYQLIYAQGRVLCAVHSHGSTIVAGYTNCKVRLWDTKTGDTCTFNASNTALVLDEESEDDVLCRMENWVQHLQTSEKYTAASFAHGFVDVWSSDAGTEPIYTLPFNTRNVTSLALRDVETGSIDRGNHACVMAAAQGTRVQASYINDQNGHVLADFDMPGKVTQVSWLGDLPSHQQANLLITSQNTVNIKNIELPVESIQPKQHGPVEMTEVHNVYWAPITAVSLRPNSSDVAVGFSVHAGASAQIKVNVYDLSSLHLTATLTGHTWVISSIYLPENLPKQLITGSGDRKIRLYDLQSANFPMLTLAGHSAEVTCVEMDDWKIVSADKAGFVFVWDQRMARKLWDVHNRHPVDFCHCEERLLIIGNIPHQKFPISDEFDKISSLRYRGTVQVYDFLANQQREDIPDICLSGYNEPEAFNYNIGLAVPYDQVT</sequence>
<dbReference type="Pfam" id="PF12937">
    <property type="entry name" value="F-box-like"/>
    <property type="match status" value="1"/>
</dbReference>
<dbReference type="Pfam" id="PF00400">
    <property type="entry name" value="WD40"/>
    <property type="match status" value="2"/>
</dbReference>
<dbReference type="Gene3D" id="2.130.10.10">
    <property type="entry name" value="YVTN repeat-like/Quinoprotein amine dehydrogenase"/>
    <property type="match status" value="2"/>
</dbReference>
<dbReference type="Gene3D" id="1.20.1280.50">
    <property type="match status" value="1"/>
</dbReference>
<evidence type="ECO:0000313" key="5">
    <source>
        <dbReference type="Proteomes" id="UP001283361"/>
    </source>
</evidence>
<evidence type="ECO:0000256" key="2">
    <source>
        <dbReference type="SAM" id="MobiDB-lite"/>
    </source>
</evidence>
<dbReference type="InterPro" id="IPR050995">
    <property type="entry name" value="WD-F-box_domain-protein"/>
</dbReference>
<dbReference type="EMBL" id="JAWDGP010001377">
    <property type="protein sequence ID" value="KAK3792420.1"/>
    <property type="molecule type" value="Genomic_DNA"/>
</dbReference>
<protein>
    <recommendedName>
        <fullName evidence="3">F-box domain-containing protein</fullName>
    </recommendedName>
</protein>
<feature type="compositionally biased region" description="Basic and acidic residues" evidence="2">
    <location>
        <begin position="21"/>
        <end position="32"/>
    </location>
</feature>
<feature type="region of interest" description="Disordered" evidence="2">
    <location>
        <begin position="152"/>
        <end position="171"/>
    </location>
</feature>
<organism evidence="4 5">
    <name type="scientific">Elysia crispata</name>
    <name type="common">lettuce slug</name>
    <dbReference type="NCBI Taxonomy" id="231223"/>
    <lineage>
        <taxon>Eukaryota</taxon>
        <taxon>Metazoa</taxon>
        <taxon>Spiralia</taxon>
        <taxon>Lophotrochozoa</taxon>
        <taxon>Mollusca</taxon>
        <taxon>Gastropoda</taxon>
        <taxon>Heterobranchia</taxon>
        <taxon>Euthyneura</taxon>
        <taxon>Panpulmonata</taxon>
        <taxon>Sacoglossa</taxon>
        <taxon>Placobranchoidea</taxon>
        <taxon>Plakobranchidae</taxon>
        <taxon>Elysia</taxon>
    </lineage>
</organism>
<dbReference type="PANTHER" id="PTHR14604:SF3">
    <property type="entry name" value="SPERM-ASSOCIATED ANTIGEN 16 PROTEIN"/>
    <property type="match status" value="1"/>
</dbReference>
<feature type="repeat" description="WD" evidence="1">
    <location>
        <begin position="546"/>
        <end position="588"/>
    </location>
</feature>
<feature type="domain" description="F-box" evidence="3">
    <location>
        <begin position="193"/>
        <end position="239"/>
    </location>
</feature>
<dbReference type="SUPFAM" id="SSF81383">
    <property type="entry name" value="F-box domain"/>
    <property type="match status" value="1"/>
</dbReference>
<evidence type="ECO:0000259" key="3">
    <source>
        <dbReference type="PROSITE" id="PS50181"/>
    </source>
</evidence>
<dbReference type="PROSITE" id="PS50082">
    <property type="entry name" value="WD_REPEATS_2"/>
    <property type="match status" value="1"/>
</dbReference>
<dbReference type="PROSITE" id="PS50181">
    <property type="entry name" value="FBOX"/>
    <property type="match status" value="1"/>
</dbReference>
<feature type="compositionally biased region" description="Polar residues" evidence="2">
    <location>
        <begin position="48"/>
        <end position="59"/>
    </location>
</feature>
<dbReference type="Proteomes" id="UP001283361">
    <property type="component" value="Unassembled WGS sequence"/>
</dbReference>
<proteinExistence type="predicted"/>